<feature type="non-terminal residue" evidence="2">
    <location>
        <position position="1"/>
    </location>
</feature>
<evidence type="ECO:0000313" key="2">
    <source>
        <dbReference type="EMBL" id="CAL4131057.1"/>
    </source>
</evidence>
<dbReference type="Gene3D" id="1.20.1170.10">
    <property type="match status" value="1"/>
</dbReference>
<feature type="non-terminal residue" evidence="2">
    <location>
        <position position="206"/>
    </location>
</feature>
<keyword evidence="1" id="KW-0175">Coiled coil</keyword>
<dbReference type="AlphaFoldDB" id="A0AAV2RLA8"/>
<dbReference type="EMBL" id="CAXKWB010026989">
    <property type="protein sequence ID" value="CAL4131057.1"/>
    <property type="molecule type" value="Genomic_DNA"/>
</dbReference>
<reference evidence="2 3" key="1">
    <citation type="submission" date="2024-05" db="EMBL/GenBank/DDBJ databases">
        <authorList>
            <person name="Wallberg A."/>
        </authorList>
    </citation>
    <scope>NUCLEOTIDE SEQUENCE [LARGE SCALE GENOMIC DNA]</scope>
</reference>
<accession>A0AAV2RLA8</accession>
<dbReference type="Proteomes" id="UP001497623">
    <property type="component" value="Unassembled WGS sequence"/>
</dbReference>
<keyword evidence="3" id="KW-1185">Reference proteome</keyword>
<gene>
    <name evidence="2" type="ORF">MNOR_LOCUS26679</name>
</gene>
<comment type="caution">
    <text evidence="2">The sequence shown here is derived from an EMBL/GenBank/DDBJ whole genome shotgun (WGS) entry which is preliminary data.</text>
</comment>
<evidence type="ECO:0000313" key="3">
    <source>
        <dbReference type="Proteomes" id="UP001497623"/>
    </source>
</evidence>
<name>A0AAV2RLA8_MEGNR</name>
<protein>
    <submittedName>
        <fullName evidence="2">Uncharacterized protein</fullName>
    </submittedName>
</protein>
<organism evidence="2 3">
    <name type="scientific">Meganyctiphanes norvegica</name>
    <name type="common">Northern krill</name>
    <name type="synonym">Thysanopoda norvegica</name>
    <dbReference type="NCBI Taxonomy" id="48144"/>
    <lineage>
        <taxon>Eukaryota</taxon>
        <taxon>Metazoa</taxon>
        <taxon>Ecdysozoa</taxon>
        <taxon>Arthropoda</taxon>
        <taxon>Crustacea</taxon>
        <taxon>Multicrustacea</taxon>
        <taxon>Malacostraca</taxon>
        <taxon>Eumalacostraca</taxon>
        <taxon>Eucarida</taxon>
        <taxon>Euphausiacea</taxon>
        <taxon>Euphausiidae</taxon>
        <taxon>Meganyctiphanes</taxon>
    </lineage>
</organism>
<proteinExistence type="predicted"/>
<sequence length="206" mass="23899">GEVENAWQEVHQKTIERDRAKAERESLECTSAINLNTAKIEVETLKAEICAIQEDRDNKGLQLTASQGEFQSKMAELHGVLQDLAHQQERNKEMENGITRMNRELQESEEKITKLSLEIKNFEEECDETKLKLREARQKFKDEMRERELGEAKIQKLESQVQEFQASVVAATVVEASETSNTNDNSNTNRFIFNERQWQDTVNRLK</sequence>
<feature type="coiled-coil region" evidence="1">
    <location>
        <begin position="84"/>
        <end position="167"/>
    </location>
</feature>
<evidence type="ECO:0000256" key="1">
    <source>
        <dbReference type="SAM" id="Coils"/>
    </source>
</evidence>